<protein>
    <recommendedName>
        <fullName evidence="1">DUF7691 domain-containing protein</fullName>
    </recommendedName>
</protein>
<evidence type="ECO:0000313" key="3">
    <source>
        <dbReference type="Proteomes" id="UP000240572"/>
    </source>
</evidence>
<dbReference type="Proteomes" id="UP000240572">
    <property type="component" value="Unassembled WGS sequence"/>
</dbReference>
<proteinExistence type="predicted"/>
<accession>A0A2P8CYV3</accession>
<dbReference type="InterPro" id="IPR056108">
    <property type="entry name" value="DUF7691"/>
</dbReference>
<name>A0A2P8CYV3_9BACT</name>
<feature type="domain" description="DUF7691" evidence="1">
    <location>
        <begin position="15"/>
        <end position="222"/>
    </location>
</feature>
<dbReference type="Pfam" id="PF24740">
    <property type="entry name" value="DUF7691"/>
    <property type="match status" value="1"/>
</dbReference>
<dbReference type="OrthoDB" id="677477at2"/>
<keyword evidence="3" id="KW-1185">Reference proteome</keyword>
<evidence type="ECO:0000259" key="1">
    <source>
        <dbReference type="Pfam" id="PF24740"/>
    </source>
</evidence>
<dbReference type="RefSeq" id="WP_106524448.1">
    <property type="nucleotide sequence ID" value="NZ_PYGD01000009.1"/>
</dbReference>
<dbReference type="AlphaFoldDB" id="A0A2P8CYV3"/>
<evidence type="ECO:0000313" key="2">
    <source>
        <dbReference type="EMBL" id="PSK90107.1"/>
    </source>
</evidence>
<sequence>MAVIYSLLNFNLKMMGYYIFSYGIDANQVRQVFGSADAGLIERVEQNETFRGYAEDDWDDYDTDLEQALQDIVRGNTLHDSANHIYGYALIGICATLGKELPHTQEIKLGYETDFINMALADDFGFKDFSIEDILFREHSAGFPIPAISDWPLIGLLKYEELLQLKEKLDAAVITEEQIDKLTASEEEEEEEKGYAYEHIRGIQENIDYCIRQKLDLISFCH</sequence>
<dbReference type="EMBL" id="PYGD01000009">
    <property type="protein sequence ID" value="PSK90107.1"/>
    <property type="molecule type" value="Genomic_DNA"/>
</dbReference>
<organism evidence="2 3">
    <name type="scientific">Taibaiella chishuiensis</name>
    <dbReference type="NCBI Taxonomy" id="1434707"/>
    <lineage>
        <taxon>Bacteria</taxon>
        <taxon>Pseudomonadati</taxon>
        <taxon>Bacteroidota</taxon>
        <taxon>Chitinophagia</taxon>
        <taxon>Chitinophagales</taxon>
        <taxon>Chitinophagaceae</taxon>
        <taxon>Taibaiella</taxon>
    </lineage>
</organism>
<comment type="caution">
    <text evidence="2">The sequence shown here is derived from an EMBL/GenBank/DDBJ whole genome shotgun (WGS) entry which is preliminary data.</text>
</comment>
<reference evidence="2 3" key="1">
    <citation type="submission" date="2018-03" db="EMBL/GenBank/DDBJ databases">
        <title>Genomic Encyclopedia of Type Strains, Phase III (KMG-III): the genomes of soil and plant-associated and newly described type strains.</title>
        <authorList>
            <person name="Whitman W."/>
        </authorList>
    </citation>
    <scope>NUCLEOTIDE SEQUENCE [LARGE SCALE GENOMIC DNA]</scope>
    <source>
        <strain evidence="2 3">CGMCC 1.12700</strain>
    </source>
</reference>
<gene>
    <name evidence="2" type="ORF">B0I18_109113</name>
</gene>